<dbReference type="GO" id="GO:0022625">
    <property type="term" value="C:cytosolic large ribosomal subunit"/>
    <property type="evidence" value="ECO:0007669"/>
    <property type="project" value="TreeGrafter"/>
</dbReference>
<dbReference type="Proteomes" id="UP000541558">
    <property type="component" value="Unassembled WGS sequence"/>
</dbReference>
<reference evidence="9 10" key="1">
    <citation type="journal article" date="2020" name="ISME J.">
        <title>Uncovering the hidden diversity of litter-decomposition mechanisms in mushroom-forming fungi.</title>
        <authorList>
            <person name="Floudas D."/>
            <person name="Bentzer J."/>
            <person name="Ahren D."/>
            <person name="Johansson T."/>
            <person name="Persson P."/>
            <person name="Tunlid A."/>
        </authorList>
    </citation>
    <scope>NUCLEOTIDE SEQUENCE [LARGE SCALE GENOMIC DNA]</scope>
    <source>
        <strain evidence="9 10">CBS 175.51</strain>
    </source>
</reference>
<dbReference type="EMBL" id="JAACJK010000111">
    <property type="protein sequence ID" value="KAF5332203.1"/>
    <property type="molecule type" value="Genomic_DNA"/>
</dbReference>
<evidence type="ECO:0000256" key="1">
    <source>
        <dbReference type="ARBA" id="ARBA00009805"/>
    </source>
</evidence>
<sequence length="144" mass="16295">MKGCRPSGEILRRWNGVLGWIWGGCGEIGLDEVWGNVGRLSPRQWDPSFSVPYVAGNVVLTSFLPLRALGAVDERYLVLRQHKTCAQCGYPSAKLRSFEWGQKAKRRKTTGTGRMRYLKDVSRRFKNGFRENTTATKKSKPTSD</sequence>
<name>A0A8H5FD86_9AGAR</name>
<keyword evidence="8" id="KW-0687">Ribonucleoprotein</keyword>
<dbReference type="Pfam" id="PF01907">
    <property type="entry name" value="Ribosomal_L37e"/>
    <property type="match status" value="1"/>
</dbReference>
<dbReference type="Gene3D" id="2.20.25.30">
    <property type="match status" value="1"/>
</dbReference>
<evidence type="ECO:0000256" key="7">
    <source>
        <dbReference type="ARBA" id="ARBA00022980"/>
    </source>
</evidence>
<organism evidence="9 10">
    <name type="scientific">Ephemerocybe angulata</name>
    <dbReference type="NCBI Taxonomy" id="980116"/>
    <lineage>
        <taxon>Eukaryota</taxon>
        <taxon>Fungi</taxon>
        <taxon>Dikarya</taxon>
        <taxon>Basidiomycota</taxon>
        <taxon>Agaricomycotina</taxon>
        <taxon>Agaricomycetes</taxon>
        <taxon>Agaricomycetidae</taxon>
        <taxon>Agaricales</taxon>
        <taxon>Agaricineae</taxon>
        <taxon>Psathyrellaceae</taxon>
        <taxon>Ephemerocybe</taxon>
    </lineage>
</organism>
<dbReference type="GO" id="GO:0003735">
    <property type="term" value="F:structural constituent of ribosome"/>
    <property type="evidence" value="ECO:0007669"/>
    <property type="project" value="InterPro"/>
</dbReference>
<keyword evidence="2" id="KW-0479">Metal-binding</keyword>
<evidence type="ECO:0000256" key="3">
    <source>
        <dbReference type="ARBA" id="ARBA00022730"/>
    </source>
</evidence>
<evidence type="ECO:0000256" key="4">
    <source>
        <dbReference type="ARBA" id="ARBA00022771"/>
    </source>
</evidence>
<dbReference type="OrthoDB" id="10259236at2759"/>
<dbReference type="InterPro" id="IPR001569">
    <property type="entry name" value="Ribosomal_eL37"/>
</dbReference>
<dbReference type="InterPro" id="IPR011332">
    <property type="entry name" value="Ribosomal_zn-bd"/>
</dbReference>
<keyword evidence="3" id="KW-0699">rRNA-binding</keyword>
<keyword evidence="10" id="KW-1185">Reference proteome</keyword>
<comment type="similarity">
    <text evidence="1">Belongs to the eukaryotic ribosomal protein eL37 family.</text>
</comment>
<keyword evidence="6" id="KW-0694">RNA-binding</keyword>
<evidence type="ECO:0000256" key="5">
    <source>
        <dbReference type="ARBA" id="ARBA00022833"/>
    </source>
</evidence>
<evidence type="ECO:0000256" key="6">
    <source>
        <dbReference type="ARBA" id="ARBA00022884"/>
    </source>
</evidence>
<dbReference type="GO" id="GO:0006412">
    <property type="term" value="P:translation"/>
    <property type="evidence" value="ECO:0007669"/>
    <property type="project" value="InterPro"/>
</dbReference>
<accession>A0A8H5FD86</accession>
<keyword evidence="5" id="KW-0862">Zinc</keyword>
<dbReference type="GO" id="GO:0008270">
    <property type="term" value="F:zinc ion binding"/>
    <property type="evidence" value="ECO:0007669"/>
    <property type="project" value="UniProtKB-KW"/>
</dbReference>
<proteinExistence type="inferred from homology"/>
<dbReference type="PANTHER" id="PTHR10768:SF0">
    <property type="entry name" value="RIBOSOMAL PROTEIN L37"/>
    <property type="match status" value="1"/>
</dbReference>
<gene>
    <name evidence="9" type="ORF">D9611_008113</name>
</gene>
<evidence type="ECO:0000256" key="8">
    <source>
        <dbReference type="ARBA" id="ARBA00023274"/>
    </source>
</evidence>
<dbReference type="PROSITE" id="PS51257">
    <property type="entry name" value="PROKAR_LIPOPROTEIN"/>
    <property type="match status" value="1"/>
</dbReference>
<evidence type="ECO:0000313" key="10">
    <source>
        <dbReference type="Proteomes" id="UP000541558"/>
    </source>
</evidence>
<dbReference type="AlphaFoldDB" id="A0A8H5FD86"/>
<keyword evidence="7" id="KW-0689">Ribosomal protein</keyword>
<keyword evidence="4" id="KW-0863">Zinc-finger</keyword>
<dbReference type="GO" id="GO:0019843">
    <property type="term" value="F:rRNA binding"/>
    <property type="evidence" value="ECO:0007669"/>
    <property type="project" value="UniProtKB-KW"/>
</dbReference>
<evidence type="ECO:0000256" key="2">
    <source>
        <dbReference type="ARBA" id="ARBA00022723"/>
    </source>
</evidence>
<evidence type="ECO:0008006" key="11">
    <source>
        <dbReference type="Google" id="ProtNLM"/>
    </source>
</evidence>
<dbReference type="PANTHER" id="PTHR10768">
    <property type="entry name" value="60S RIBOSOMAL PROTEIN L37"/>
    <property type="match status" value="1"/>
</dbReference>
<evidence type="ECO:0000313" key="9">
    <source>
        <dbReference type="EMBL" id="KAF5332203.1"/>
    </source>
</evidence>
<dbReference type="InterPro" id="IPR011331">
    <property type="entry name" value="Ribosomal_eL37/eL43"/>
</dbReference>
<dbReference type="SUPFAM" id="SSF57829">
    <property type="entry name" value="Zn-binding ribosomal proteins"/>
    <property type="match status" value="1"/>
</dbReference>
<protein>
    <recommendedName>
        <fullName evidence="11">60S ribosomal protein L37</fullName>
    </recommendedName>
</protein>
<comment type="caution">
    <text evidence="9">The sequence shown here is derived from an EMBL/GenBank/DDBJ whole genome shotgun (WGS) entry which is preliminary data.</text>
</comment>